<gene>
    <name evidence="4" type="ORF">DVA86_05500</name>
</gene>
<proteinExistence type="predicted"/>
<dbReference type="AlphaFoldDB" id="A0A345XZN9"/>
<evidence type="ECO:0000256" key="2">
    <source>
        <dbReference type="SAM" id="Phobius"/>
    </source>
</evidence>
<dbReference type="Pfam" id="PF10708">
    <property type="entry name" value="DUF2510"/>
    <property type="match status" value="1"/>
</dbReference>
<feature type="region of interest" description="Disordered" evidence="1">
    <location>
        <begin position="1"/>
        <end position="20"/>
    </location>
</feature>
<evidence type="ECO:0000313" key="4">
    <source>
        <dbReference type="EMBL" id="AXK37105.1"/>
    </source>
</evidence>
<dbReference type="InterPro" id="IPR018929">
    <property type="entry name" value="DUF2510"/>
</dbReference>
<feature type="region of interest" description="Disordered" evidence="1">
    <location>
        <begin position="34"/>
        <end position="57"/>
    </location>
</feature>
<organism evidence="4 5">
    <name type="scientific">Streptomyces armeniacus</name>
    <dbReference type="NCBI Taxonomy" id="83291"/>
    <lineage>
        <taxon>Bacteria</taxon>
        <taxon>Bacillati</taxon>
        <taxon>Actinomycetota</taxon>
        <taxon>Actinomycetes</taxon>
        <taxon>Kitasatosporales</taxon>
        <taxon>Streptomycetaceae</taxon>
        <taxon>Streptomyces</taxon>
    </lineage>
</organism>
<evidence type="ECO:0000259" key="3">
    <source>
        <dbReference type="Pfam" id="PF10708"/>
    </source>
</evidence>
<dbReference type="EMBL" id="CP031320">
    <property type="protein sequence ID" value="AXK37105.1"/>
    <property type="molecule type" value="Genomic_DNA"/>
</dbReference>
<dbReference type="KEGG" id="sarm:DVA86_05500"/>
<reference evidence="4 5" key="1">
    <citation type="submission" date="2018-07" db="EMBL/GenBank/DDBJ databases">
        <title>Draft genome of the type strain Streptomyces armeniacus ATCC 15676.</title>
        <authorList>
            <person name="Labana P."/>
            <person name="Gosse J.T."/>
            <person name="Boddy C.N."/>
        </authorList>
    </citation>
    <scope>NUCLEOTIDE SEQUENCE [LARGE SCALE GENOMIC DNA]</scope>
    <source>
        <strain evidence="4 5">ATCC 15676</strain>
    </source>
</reference>
<keyword evidence="2" id="KW-0472">Membrane</keyword>
<dbReference type="RefSeq" id="WP_208884411.1">
    <property type="nucleotide sequence ID" value="NZ_CP031320.1"/>
</dbReference>
<name>A0A345XZN9_9ACTN</name>
<keyword evidence="2" id="KW-1133">Transmembrane helix</keyword>
<accession>A0A345XZN9</accession>
<sequence>MTTPPGWYPDPGHTGNGPALERWWDGATWTEHTRAPGYPLMPGMPGTPPPPGNRPRGPLIAGISAAVVVAAALVIGSVLVFGGSDGSDGEDGTAKSKPSPTAPESPGQEGAPEDGGPDGAPEDGGPEEGGPDAGPPQGVKLPLLGGWERSPGAAGAAVTTGRYDCPGEKGPECVRGGATVMNAPGGGSPETVAKADISTNAETSYSKEVYGGIDSHKQLEAGKVQVAGQDGYRVRWKIENRVEPDAYVESVAFEHPDGSGQMLVLRTGFDIHDEAPPLSAMDKIVEGVTEGTVEEDDGSSEDV</sequence>
<keyword evidence="2" id="KW-0812">Transmembrane</keyword>
<feature type="transmembrane region" description="Helical" evidence="2">
    <location>
        <begin position="59"/>
        <end position="81"/>
    </location>
</feature>
<keyword evidence="5" id="KW-1185">Reference proteome</keyword>
<feature type="compositionally biased region" description="Acidic residues" evidence="1">
    <location>
        <begin position="111"/>
        <end position="130"/>
    </location>
</feature>
<evidence type="ECO:0000313" key="5">
    <source>
        <dbReference type="Proteomes" id="UP000254425"/>
    </source>
</evidence>
<protein>
    <submittedName>
        <fullName evidence="4">DUF2510 domain-containing protein</fullName>
    </submittedName>
</protein>
<feature type="domain" description="DUF2510" evidence="3">
    <location>
        <begin position="5"/>
        <end position="37"/>
    </location>
</feature>
<evidence type="ECO:0000256" key="1">
    <source>
        <dbReference type="SAM" id="MobiDB-lite"/>
    </source>
</evidence>
<feature type="region of interest" description="Disordered" evidence="1">
    <location>
        <begin position="85"/>
        <end position="159"/>
    </location>
</feature>
<dbReference type="Proteomes" id="UP000254425">
    <property type="component" value="Chromosome"/>
</dbReference>